<dbReference type="GO" id="GO:0005664">
    <property type="term" value="C:nuclear origin of replication recognition complex"/>
    <property type="evidence" value="ECO:0007669"/>
    <property type="project" value="InterPro"/>
</dbReference>
<evidence type="ECO:0000256" key="4">
    <source>
        <dbReference type="ARBA" id="ARBA00023125"/>
    </source>
</evidence>
<dbReference type="Pfam" id="PF05460">
    <property type="entry name" value="ORC6"/>
    <property type="match status" value="1"/>
</dbReference>
<dbReference type="AlphaFoldDB" id="A0A3N4L960"/>
<feature type="region of interest" description="Disordered" evidence="6">
    <location>
        <begin position="144"/>
        <end position="186"/>
    </location>
</feature>
<protein>
    <recommendedName>
        <fullName evidence="7">ORC6 first cyclin-like domain-containing protein</fullName>
    </recommendedName>
</protein>
<evidence type="ECO:0000256" key="3">
    <source>
        <dbReference type="ARBA" id="ARBA00022705"/>
    </source>
</evidence>
<evidence type="ECO:0000256" key="5">
    <source>
        <dbReference type="ARBA" id="ARBA00023242"/>
    </source>
</evidence>
<gene>
    <name evidence="8" type="ORF">L211DRAFT_661909</name>
</gene>
<dbReference type="GO" id="GO:0003677">
    <property type="term" value="F:DNA binding"/>
    <property type="evidence" value="ECO:0007669"/>
    <property type="project" value="UniProtKB-KW"/>
</dbReference>
<keyword evidence="5" id="KW-0539">Nucleus</keyword>
<keyword evidence="4" id="KW-0238">DNA-binding</keyword>
<organism evidence="8 9">
    <name type="scientific">Terfezia boudieri ATCC MYA-4762</name>
    <dbReference type="NCBI Taxonomy" id="1051890"/>
    <lineage>
        <taxon>Eukaryota</taxon>
        <taxon>Fungi</taxon>
        <taxon>Dikarya</taxon>
        <taxon>Ascomycota</taxon>
        <taxon>Pezizomycotina</taxon>
        <taxon>Pezizomycetes</taxon>
        <taxon>Pezizales</taxon>
        <taxon>Pezizaceae</taxon>
        <taxon>Terfezia</taxon>
    </lineage>
</organism>
<evidence type="ECO:0000256" key="1">
    <source>
        <dbReference type="ARBA" id="ARBA00004123"/>
    </source>
</evidence>
<evidence type="ECO:0000313" key="8">
    <source>
        <dbReference type="EMBL" id="RPB19156.1"/>
    </source>
</evidence>
<sequence length="334" mass="36252">MDNCNLVRSTALNSDAKGKVVSYARQDIESWRGRSSINQRCLQTNGRHEFNTPTRGTEMNRSLETTLTGLIPTLTGPIPPELVNMAASLLALSRQRVGALKPEEESARAYLCAHIACERCGTTSPSRPPLPKRQYNLLHTQFSNALPASGPRPQSPTKKPPPAAPRTPRSAQRGPTLKQAPLTSSSDPISDLVVRLCTHRSLAPASNTISPPAATVYKHVLAASKAIELSPPMTPLDTINTMVTLSAIYILTASKLSGKEITGGGYIPGSRPNCVLPLKKSVLTGDVLPGWRHHYHHLPRQNSVLKLNPRLFQGKTYLKPLAMDLSELKSSQTT</sequence>
<evidence type="ECO:0000259" key="7">
    <source>
        <dbReference type="Pfam" id="PF05460"/>
    </source>
</evidence>
<comment type="subcellular location">
    <subcellularLocation>
        <location evidence="1">Nucleus</location>
    </subcellularLocation>
</comment>
<keyword evidence="3" id="KW-0235">DNA replication</keyword>
<name>A0A3N4L960_9PEZI</name>
<dbReference type="GO" id="GO:0006260">
    <property type="term" value="P:DNA replication"/>
    <property type="evidence" value="ECO:0007669"/>
    <property type="project" value="UniProtKB-KW"/>
</dbReference>
<dbReference type="InterPro" id="IPR008721">
    <property type="entry name" value="ORC6_cyclin_first"/>
</dbReference>
<comment type="similarity">
    <text evidence="2">Belongs to the ORC6 family.</text>
</comment>
<keyword evidence="9" id="KW-1185">Reference proteome</keyword>
<evidence type="ECO:0000256" key="6">
    <source>
        <dbReference type="SAM" id="MobiDB-lite"/>
    </source>
</evidence>
<dbReference type="Proteomes" id="UP000267821">
    <property type="component" value="Unassembled WGS sequence"/>
</dbReference>
<dbReference type="STRING" id="1051890.A0A3N4L960"/>
<accession>A0A3N4L960</accession>
<dbReference type="InParanoid" id="A0A3N4L960"/>
<reference evidence="8 9" key="1">
    <citation type="journal article" date="2018" name="Nat. Ecol. Evol.">
        <title>Pezizomycetes genomes reveal the molecular basis of ectomycorrhizal truffle lifestyle.</title>
        <authorList>
            <person name="Murat C."/>
            <person name="Payen T."/>
            <person name="Noel B."/>
            <person name="Kuo A."/>
            <person name="Morin E."/>
            <person name="Chen J."/>
            <person name="Kohler A."/>
            <person name="Krizsan K."/>
            <person name="Balestrini R."/>
            <person name="Da Silva C."/>
            <person name="Montanini B."/>
            <person name="Hainaut M."/>
            <person name="Levati E."/>
            <person name="Barry K.W."/>
            <person name="Belfiori B."/>
            <person name="Cichocki N."/>
            <person name="Clum A."/>
            <person name="Dockter R.B."/>
            <person name="Fauchery L."/>
            <person name="Guy J."/>
            <person name="Iotti M."/>
            <person name="Le Tacon F."/>
            <person name="Lindquist E.A."/>
            <person name="Lipzen A."/>
            <person name="Malagnac F."/>
            <person name="Mello A."/>
            <person name="Molinier V."/>
            <person name="Miyauchi S."/>
            <person name="Poulain J."/>
            <person name="Riccioni C."/>
            <person name="Rubini A."/>
            <person name="Sitrit Y."/>
            <person name="Splivallo R."/>
            <person name="Traeger S."/>
            <person name="Wang M."/>
            <person name="Zifcakova L."/>
            <person name="Wipf D."/>
            <person name="Zambonelli A."/>
            <person name="Paolocci F."/>
            <person name="Nowrousian M."/>
            <person name="Ottonello S."/>
            <person name="Baldrian P."/>
            <person name="Spatafora J.W."/>
            <person name="Henrissat B."/>
            <person name="Nagy L.G."/>
            <person name="Aury J.M."/>
            <person name="Wincker P."/>
            <person name="Grigoriev I.V."/>
            <person name="Bonfante P."/>
            <person name="Martin F.M."/>
        </authorList>
    </citation>
    <scope>NUCLEOTIDE SEQUENCE [LARGE SCALE GENOMIC DNA]</scope>
    <source>
        <strain evidence="8 9">ATCC MYA-4762</strain>
    </source>
</reference>
<evidence type="ECO:0000256" key="2">
    <source>
        <dbReference type="ARBA" id="ARBA00010840"/>
    </source>
</evidence>
<dbReference type="EMBL" id="ML121596">
    <property type="protein sequence ID" value="RPB19156.1"/>
    <property type="molecule type" value="Genomic_DNA"/>
</dbReference>
<dbReference type="OrthoDB" id="5367324at2759"/>
<proteinExistence type="inferred from homology"/>
<feature type="domain" description="ORC6 first cyclin-like" evidence="7">
    <location>
        <begin position="67"/>
        <end position="146"/>
    </location>
</feature>
<evidence type="ECO:0000313" key="9">
    <source>
        <dbReference type="Proteomes" id="UP000267821"/>
    </source>
</evidence>